<accession>A0A5C5YX78</accession>
<dbReference type="RefSeq" id="WP_419193878.1">
    <property type="nucleotide sequence ID" value="NZ_SJPJ01000001.1"/>
</dbReference>
<comment type="caution">
    <text evidence="1">The sequence shown here is derived from an EMBL/GenBank/DDBJ whole genome shotgun (WGS) entry which is preliminary data.</text>
</comment>
<dbReference type="Proteomes" id="UP000315010">
    <property type="component" value="Unassembled WGS sequence"/>
</dbReference>
<evidence type="ECO:0000313" key="2">
    <source>
        <dbReference type="Proteomes" id="UP000315010"/>
    </source>
</evidence>
<organism evidence="1 2">
    <name type="scientific">Novipirellula herctigrandis</name>
    <dbReference type="NCBI Taxonomy" id="2527986"/>
    <lineage>
        <taxon>Bacteria</taxon>
        <taxon>Pseudomonadati</taxon>
        <taxon>Planctomycetota</taxon>
        <taxon>Planctomycetia</taxon>
        <taxon>Pirellulales</taxon>
        <taxon>Pirellulaceae</taxon>
        <taxon>Novipirellula</taxon>
    </lineage>
</organism>
<keyword evidence="2" id="KW-1185">Reference proteome</keyword>
<protein>
    <submittedName>
        <fullName evidence="1">Uncharacterized protein</fullName>
    </submittedName>
</protein>
<reference evidence="1 2" key="1">
    <citation type="submission" date="2019-02" db="EMBL/GenBank/DDBJ databases">
        <title>Deep-cultivation of Planctomycetes and their phenomic and genomic characterization uncovers novel biology.</title>
        <authorList>
            <person name="Wiegand S."/>
            <person name="Jogler M."/>
            <person name="Boedeker C."/>
            <person name="Pinto D."/>
            <person name="Vollmers J."/>
            <person name="Rivas-Marin E."/>
            <person name="Kohn T."/>
            <person name="Peeters S.H."/>
            <person name="Heuer A."/>
            <person name="Rast P."/>
            <person name="Oberbeckmann S."/>
            <person name="Bunk B."/>
            <person name="Jeske O."/>
            <person name="Meyerdierks A."/>
            <person name="Storesund J.E."/>
            <person name="Kallscheuer N."/>
            <person name="Luecker S."/>
            <person name="Lage O.M."/>
            <person name="Pohl T."/>
            <person name="Merkel B.J."/>
            <person name="Hornburger P."/>
            <person name="Mueller R.-W."/>
            <person name="Bruemmer F."/>
            <person name="Labrenz M."/>
            <person name="Spormann A.M."/>
            <person name="Op Den Camp H."/>
            <person name="Overmann J."/>
            <person name="Amann R."/>
            <person name="Jetten M.S.M."/>
            <person name="Mascher T."/>
            <person name="Medema M.H."/>
            <person name="Devos D.P."/>
            <person name="Kaster A.-K."/>
            <person name="Ovreas L."/>
            <person name="Rohde M."/>
            <person name="Galperin M.Y."/>
            <person name="Jogler C."/>
        </authorList>
    </citation>
    <scope>NUCLEOTIDE SEQUENCE [LARGE SCALE GENOMIC DNA]</scope>
    <source>
        <strain evidence="1 2">CA13</strain>
    </source>
</reference>
<name>A0A5C5YX78_9BACT</name>
<dbReference type="EMBL" id="SJPJ01000001">
    <property type="protein sequence ID" value="TWT79311.1"/>
    <property type="molecule type" value="Genomic_DNA"/>
</dbReference>
<evidence type="ECO:0000313" key="1">
    <source>
        <dbReference type="EMBL" id="TWT79311.1"/>
    </source>
</evidence>
<gene>
    <name evidence="1" type="ORF">CA13_07100</name>
</gene>
<dbReference type="AlphaFoldDB" id="A0A5C5YX78"/>
<proteinExistence type="predicted"/>
<sequence length="47" mass="5036">MDRFAGAVGMAHCGLDAGVETWGLEKGGLPKGHPFEFLSFPIAETRM</sequence>